<name>A0AAW2H672_9NEOP</name>
<dbReference type="GO" id="GO:0005737">
    <property type="term" value="C:cytoplasm"/>
    <property type="evidence" value="ECO:0007669"/>
    <property type="project" value="TreeGrafter"/>
</dbReference>
<evidence type="ECO:0000256" key="3">
    <source>
        <dbReference type="ARBA" id="ARBA00006478"/>
    </source>
</evidence>
<keyword evidence="7" id="KW-0545">Nucleotide biosynthesis</keyword>
<dbReference type="SUPFAM" id="SSF53271">
    <property type="entry name" value="PRTase-like"/>
    <property type="match status" value="1"/>
</dbReference>
<dbReference type="GO" id="GO:0002189">
    <property type="term" value="C:ribose phosphate diphosphokinase complex"/>
    <property type="evidence" value="ECO:0007669"/>
    <property type="project" value="TreeGrafter"/>
</dbReference>
<keyword evidence="9" id="KW-0418">Kinase</keyword>
<dbReference type="GO" id="GO:0006164">
    <property type="term" value="P:purine nucleotide biosynthetic process"/>
    <property type="evidence" value="ECO:0007669"/>
    <property type="project" value="TreeGrafter"/>
</dbReference>
<dbReference type="Gene3D" id="3.40.50.2020">
    <property type="match status" value="2"/>
</dbReference>
<dbReference type="InterPro" id="IPR029057">
    <property type="entry name" value="PRTase-like"/>
</dbReference>
<dbReference type="InterPro" id="IPR029099">
    <property type="entry name" value="Pribosyltran_N"/>
</dbReference>
<evidence type="ECO:0000256" key="2">
    <source>
        <dbReference type="ARBA" id="ARBA00004996"/>
    </source>
</evidence>
<dbReference type="PANTHER" id="PTHR10210">
    <property type="entry name" value="RIBOSE-PHOSPHATE DIPHOSPHOKINASE FAMILY MEMBER"/>
    <property type="match status" value="1"/>
</dbReference>
<evidence type="ECO:0000256" key="12">
    <source>
        <dbReference type="ARBA" id="ARBA00049535"/>
    </source>
</evidence>
<dbReference type="GO" id="GO:0006015">
    <property type="term" value="P:5-phosphoribose 1-diphosphate biosynthetic process"/>
    <property type="evidence" value="ECO:0007669"/>
    <property type="project" value="TreeGrafter"/>
</dbReference>
<dbReference type="GO" id="GO:0005524">
    <property type="term" value="F:ATP binding"/>
    <property type="evidence" value="ECO:0007669"/>
    <property type="project" value="UniProtKB-KW"/>
</dbReference>
<evidence type="ECO:0000256" key="11">
    <source>
        <dbReference type="ARBA" id="ARBA00022842"/>
    </source>
</evidence>
<comment type="cofactor">
    <cofactor evidence="1">
        <name>Mg(2+)</name>
        <dbReference type="ChEBI" id="CHEBI:18420"/>
    </cofactor>
</comment>
<comment type="pathway">
    <text evidence="2">Metabolic intermediate biosynthesis; 5-phospho-alpha-D-ribose 1-diphosphate biosynthesis; 5-phospho-alpha-D-ribose 1-diphosphate from D-ribose 5-phosphate (route I): step 1/1.</text>
</comment>
<evidence type="ECO:0000256" key="4">
    <source>
        <dbReference type="ARBA" id="ARBA00013247"/>
    </source>
</evidence>
<accession>A0AAW2H672</accession>
<dbReference type="InterPro" id="IPR000836">
    <property type="entry name" value="PRTase_dom"/>
</dbReference>
<keyword evidence="8" id="KW-0547">Nucleotide-binding</keyword>
<dbReference type="InterPro" id="IPR005946">
    <property type="entry name" value="Rib-P_diPkinase"/>
</dbReference>
<dbReference type="InterPro" id="IPR037515">
    <property type="entry name" value="Rib-P_diPkinase_bac"/>
</dbReference>
<sequence length="314" mass="34358">MIILSGTSNKPLAEKIANKLNLPLGNISIVKFSDQEIYAEICETVRGEDIFIVQSTSTPANDYLMELLVIIDALKRGSAKRINCVIPYFGYARQDRKTASRSPITAKLVANLITVAGANRVIALDLHSLQLQGFFDIPLDHLLSNFIFVKHIQQSIADISNIVIVSPDIGGVGRARQMAKHLNCDIAIIDKRRPKAGESVVMNIIGNVQDKNCIIIDDIADSTGTLCNAAKALVERGKAKSVTAYCSHGVLSKNAFENLNNSIIEKLVCTDSIYIPQEKLNTCPKLEVITCSDLLAKAILNIHNEKSTSQLFLK</sequence>
<keyword evidence="10" id="KW-0067">ATP-binding</keyword>
<dbReference type="PANTHER" id="PTHR10210:SF41">
    <property type="entry name" value="RIBOSE-PHOSPHATE PYROPHOSPHOKINASE 1, CHLOROPLASTIC"/>
    <property type="match status" value="1"/>
</dbReference>
<dbReference type="NCBIfam" id="NF002320">
    <property type="entry name" value="PRK01259.1"/>
    <property type="match status" value="1"/>
</dbReference>
<keyword evidence="5" id="KW-0808">Transferase</keyword>
<evidence type="ECO:0000313" key="14">
    <source>
        <dbReference type="EMBL" id="KAL0263860.1"/>
    </source>
</evidence>
<dbReference type="AlphaFoldDB" id="A0AAW2H672"/>
<evidence type="ECO:0000256" key="9">
    <source>
        <dbReference type="ARBA" id="ARBA00022777"/>
    </source>
</evidence>
<dbReference type="EC" id="2.7.6.1" evidence="4"/>
<evidence type="ECO:0000256" key="6">
    <source>
        <dbReference type="ARBA" id="ARBA00022723"/>
    </source>
</evidence>
<dbReference type="CDD" id="cd06223">
    <property type="entry name" value="PRTases_typeI"/>
    <property type="match status" value="1"/>
</dbReference>
<dbReference type="HAMAP" id="MF_00583_B">
    <property type="entry name" value="RibP_PPkinase_B"/>
    <property type="match status" value="1"/>
</dbReference>
<dbReference type="Pfam" id="PF14572">
    <property type="entry name" value="Pribosyl_synth"/>
    <property type="match status" value="1"/>
</dbReference>
<evidence type="ECO:0000256" key="1">
    <source>
        <dbReference type="ARBA" id="ARBA00001946"/>
    </source>
</evidence>
<comment type="catalytic activity">
    <reaction evidence="12">
        <text>D-ribose 5-phosphate + ATP = 5-phospho-alpha-D-ribose 1-diphosphate + AMP + H(+)</text>
        <dbReference type="Rhea" id="RHEA:15609"/>
        <dbReference type="ChEBI" id="CHEBI:15378"/>
        <dbReference type="ChEBI" id="CHEBI:30616"/>
        <dbReference type="ChEBI" id="CHEBI:58017"/>
        <dbReference type="ChEBI" id="CHEBI:78346"/>
        <dbReference type="ChEBI" id="CHEBI:456215"/>
        <dbReference type="EC" id="2.7.6.1"/>
    </reaction>
</comment>
<dbReference type="NCBIfam" id="TIGR01251">
    <property type="entry name" value="ribP_PPkin"/>
    <property type="match status" value="1"/>
</dbReference>
<evidence type="ECO:0000256" key="5">
    <source>
        <dbReference type="ARBA" id="ARBA00022679"/>
    </source>
</evidence>
<evidence type="ECO:0000256" key="8">
    <source>
        <dbReference type="ARBA" id="ARBA00022741"/>
    </source>
</evidence>
<gene>
    <name evidence="14" type="ORF">PYX00_011161</name>
</gene>
<organism evidence="14">
    <name type="scientific">Menopon gallinae</name>
    <name type="common">poultry shaft louse</name>
    <dbReference type="NCBI Taxonomy" id="328185"/>
    <lineage>
        <taxon>Eukaryota</taxon>
        <taxon>Metazoa</taxon>
        <taxon>Ecdysozoa</taxon>
        <taxon>Arthropoda</taxon>
        <taxon>Hexapoda</taxon>
        <taxon>Insecta</taxon>
        <taxon>Pterygota</taxon>
        <taxon>Neoptera</taxon>
        <taxon>Paraneoptera</taxon>
        <taxon>Psocodea</taxon>
        <taxon>Troctomorpha</taxon>
        <taxon>Phthiraptera</taxon>
        <taxon>Amblycera</taxon>
        <taxon>Menoponidae</taxon>
        <taxon>Menopon</taxon>
    </lineage>
</organism>
<dbReference type="GO" id="GO:0004749">
    <property type="term" value="F:ribose phosphate diphosphokinase activity"/>
    <property type="evidence" value="ECO:0007669"/>
    <property type="project" value="UniProtKB-EC"/>
</dbReference>
<dbReference type="FunFam" id="3.40.50.2020:FF:000001">
    <property type="entry name" value="Ribose-phosphate pyrophosphokinase"/>
    <property type="match status" value="1"/>
</dbReference>
<evidence type="ECO:0000259" key="13">
    <source>
        <dbReference type="Pfam" id="PF13793"/>
    </source>
</evidence>
<reference evidence="14" key="1">
    <citation type="journal article" date="2024" name="Gigascience">
        <title>Chromosome-level genome of the poultry shaft louse Menopon gallinae provides insight into the host-switching and adaptive evolution of parasitic lice.</title>
        <authorList>
            <person name="Xu Y."/>
            <person name="Ma L."/>
            <person name="Liu S."/>
            <person name="Liang Y."/>
            <person name="Liu Q."/>
            <person name="He Z."/>
            <person name="Tian L."/>
            <person name="Duan Y."/>
            <person name="Cai W."/>
            <person name="Li H."/>
            <person name="Song F."/>
        </authorList>
    </citation>
    <scope>NUCLEOTIDE SEQUENCE</scope>
    <source>
        <strain evidence="14">Cailab_2023a</strain>
    </source>
</reference>
<dbReference type="SMART" id="SM01400">
    <property type="entry name" value="Pribosyltran_N"/>
    <property type="match status" value="1"/>
</dbReference>
<comment type="similarity">
    <text evidence="3">Belongs to the ribose-phosphate pyrophosphokinase family.</text>
</comment>
<dbReference type="Pfam" id="PF13793">
    <property type="entry name" value="Pribosyltran_N"/>
    <property type="match status" value="1"/>
</dbReference>
<dbReference type="EMBL" id="JARGDH010000093">
    <property type="protein sequence ID" value="KAL0263860.1"/>
    <property type="molecule type" value="Genomic_DNA"/>
</dbReference>
<feature type="domain" description="Ribose-phosphate pyrophosphokinase N-terminal" evidence="13">
    <location>
        <begin position="1"/>
        <end position="117"/>
    </location>
</feature>
<keyword evidence="11" id="KW-0460">Magnesium</keyword>
<keyword evidence="6" id="KW-0479">Metal-binding</keyword>
<comment type="caution">
    <text evidence="14">The sequence shown here is derived from an EMBL/GenBank/DDBJ whole genome shotgun (WGS) entry which is preliminary data.</text>
</comment>
<protein>
    <recommendedName>
        <fullName evidence="4">ribose-phosphate diphosphokinase</fullName>
        <ecNumber evidence="4">2.7.6.1</ecNumber>
    </recommendedName>
</protein>
<dbReference type="GO" id="GO:0000287">
    <property type="term" value="F:magnesium ion binding"/>
    <property type="evidence" value="ECO:0007669"/>
    <property type="project" value="InterPro"/>
</dbReference>
<evidence type="ECO:0000256" key="7">
    <source>
        <dbReference type="ARBA" id="ARBA00022727"/>
    </source>
</evidence>
<proteinExistence type="inferred from homology"/>
<dbReference type="GO" id="GO:0016301">
    <property type="term" value="F:kinase activity"/>
    <property type="evidence" value="ECO:0007669"/>
    <property type="project" value="UniProtKB-KW"/>
</dbReference>
<evidence type="ECO:0000256" key="10">
    <source>
        <dbReference type="ARBA" id="ARBA00022840"/>
    </source>
</evidence>